<dbReference type="PANTHER" id="PTHR35004:SF7">
    <property type="entry name" value="INTEGRASE PROTEIN"/>
    <property type="match status" value="1"/>
</dbReference>
<organism evidence="2 3">
    <name type="scientific">Candidatus Erwinia dacicola</name>
    <dbReference type="NCBI Taxonomy" id="252393"/>
    <lineage>
        <taxon>Bacteria</taxon>
        <taxon>Pseudomonadati</taxon>
        <taxon>Pseudomonadota</taxon>
        <taxon>Gammaproteobacteria</taxon>
        <taxon>Enterobacterales</taxon>
        <taxon>Erwiniaceae</taxon>
        <taxon>Erwinia</taxon>
    </lineage>
</organism>
<dbReference type="AlphaFoldDB" id="A0A328TG99"/>
<dbReference type="PANTHER" id="PTHR35004">
    <property type="entry name" value="TRANSPOSASE RV3428C-RELATED"/>
    <property type="match status" value="1"/>
</dbReference>
<name>A0A328TG99_9GAMM</name>
<evidence type="ECO:0000313" key="3">
    <source>
        <dbReference type="Proteomes" id="UP000244334"/>
    </source>
</evidence>
<evidence type="ECO:0000259" key="1">
    <source>
        <dbReference type="Pfam" id="PF22483"/>
    </source>
</evidence>
<dbReference type="InterPro" id="IPR054353">
    <property type="entry name" value="IstA-like_C"/>
</dbReference>
<keyword evidence="3" id="KW-1185">Reference proteome</keyword>
<accession>A0A328TG99</accession>
<dbReference type="EMBL" id="LJAM02000713">
    <property type="protein sequence ID" value="RAP69539.1"/>
    <property type="molecule type" value="Genomic_DNA"/>
</dbReference>
<feature type="domain" description="Transposase for insertion sequence element IS21-like C-terminal" evidence="1">
    <location>
        <begin position="60"/>
        <end position="92"/>
    </location>
</feature>
<gene>
    <name evidence="2" type="ORF">ACZ87_03672</name>
</gene>
<proteinExistence type="predicted"/>
<sequence>MVKYIKENFFVRYRRFDSFTHVNQLLEQWIVGVADNRELRQFRQTPAARFVEEASHLQLLPAADFDTSYFDIRHVAWDSYIEVRGNRYSVPEA</sequence>
<dbReference type="Proteomes" id="UP000244334">
    <property type="component" value="Unassembled WGS sequence"/>
</dbReference>
<dbReference type="Pfam" id="PF22483">
    <property type="entry name" value="Mu-transpos_C_2"/>
    <property type="match status" value="1"/>
</dbReference>
<reference evidence="2" key="1">
    <citation type="submission" date="2018-04" db="EMBL/GenBank/DDBJ databases">
        <title>Genomes of the Obligate Erwinia dacicola and Facultative Enterobacter sp. OLF Endosymbionts of the Olive Fruit fly, Bactrocera oleae.</title>
        <authorList>
            <person name="Estes A.M."/>
            <person name="Hearn D.J."/>
            <person name="Agarwal S."/>
            <person name="Pierson E.A."/>
            <person name="Dunning-Hotopp J.C."/>
        </authorList>
    </citation>
    <scope>NUCLEOTIDE SEQUENCE [LARGE SCALE GENOMIC DNA]</scope>
    <source>
        <strain evidence="2">Oroville</strain>
    </source>
</reference>
<protein>
    <submittedName>
        <fullName evidence="2">Transposase</fullName>
    </submittedName>
</protein>
<evidence type="ECO:0000313" key="2">
    <source>
        <dbReference type="EMBL" id="RAP69539.1"/>
    </source>
</evidence>
<comment type="caution">
    <text evidence="2">The sequence shown here is derived from an EMBL/GenBank/DDBJ whole genome shotgun (WGS) entry which is preliminary data.</text>
</comment>